<organism evidence="1 2">
    <name type="scientific">Bradyrhizobium manausense</name>
    <dbReference type="NCBI Taxonomy" id="989370"/>
    <lineage>
        <taxon>Bacteria</taxon>
        <taxon>Pseudomonadati</taxon>
        <taxon>Pseudomonadota</taxon>
        <taxon>Alphaproteobacteria</taxon>
        <taxon>Hyphomicrobiales</taxon>
        <taxon>Nitrobacteraceae</taxon>
        <taxon>Bradyrhizobium</taxon>
    </lineage>
</organism>
<evidence type="ECO:0000313" key="1">
    <source>
        <dbReference type="EMBL" id="KRQ00601.1"/>
    </source>
</evidence>
<protein>
    <submittedName>
        <fullName evidence="1">Uncharacterized protein</fullName>
    </submittedName>
</protein>
<evidence type="ECO:0000313" key="2">
    <source>
        <dbReference type="Proteomes" id="UP000051936"/>
    </source>
</evidence>
<dbReference type="RefSeq" id="WP_057757707.1">
    <property type="nucleotide sequence ID" value="NZ_LJYG01000112.1"/>
</dbReference>
<gene>
    <name evidence="1" type="ORF">AOQ71_36730</name>
</gene>
<dbReference type="EMBL" id="LJYG01000112">
    <property type="protein sequence ID" value="KRQ00601.1"/>
    <property type="molecule type" value="Genomic_DNA"/>
</dbReference>
<dbReference type="Proteomes" id="UP000051936">
    <property type="component" value="Unassembled WGS sequence"/>
</dbReference>
<dbReference type="OrthoDB" id="8242451at2"/>
<name>A0A0R3CS80_9BRAD</name>
<accession>A0A0R3CS80</accession>
<proteinExistence type="predicted"/>
<comment type="caution">
    <text evidence="1">The sequence shown here is derived from an EMBL/GenBank/DDBJ whole genome shotgun (WGS) entry which is preliminary data.</text>
</comment>
<dbReference type="AlphaFoldDB" id="A0A0R3CS80"/>
<keyword evidence="2" id="KW-1185">Reference proteome</keyword>
<sequence length="67" mass="7966">MRRLASLVRWFFGPRMRHPIDDDPSLPFTPEEFSRLIRSGKREDMKLLAEGLACRSIPRRIKFRATH</sequence>
<reference evidence="1 2" key="1">
    <citation type="submission" date="2015-09" db="EMBL/GenBank/DDBJ databases">
        <title>Draft Genome Sequence of Bradyrhizobium manausense Strain BR 3351T, a Novel Symbiotic Nitrogen-Fixing Alphaproteobacterium Isolated from Brazilian Amazon Rain Forest.</title>
        <authorList>
            <person name="De Araujo J.L."/>
            <person name="Zilli J.E."/>
        </authorList>
    </citation>
    <scope>NUCLEOTIDE SEQUENCE [LARGE SCALE GENOMIC DNA]</scope>
    <source>
        <strain evidence="1 2">BR3351</strain>
    </source>
</reference>